<organism evidence="2 3">
    <name type="scientific">Allacma fusca</name>
    <dbReference type="NCBI Taxonomy" id="39272"/>
    <lineage>
        <taxon>Eukaryota</taxon>
        <taxon>Metazoa</taxon>
        <taxon>Ecdysozoa</taxon>
        <taxon>Arthropoda</taxon>
        <taxon>Hexapoda</taxon>
        <taxon>Collembola</taxon>
        <taxon>Symphypleona</taxon>
        <taxon>Sminthuridae</taxon>
        <taxon>Allacma</taxon>
    </lineage>
</organism>
<proteinExistence type="predicted"/>
<feature type="region of interest" description="Disordered" evidence="1">
    <location>
        <begin position="1"/>
        <end position="126"/>
    </location>
</feature>
<dbReference type="Proteomes" id="UP000708208">
    <property type="component" value="Unassembled WGS sequence"/>
</dbReference>
<name>A0A8J2NJE0_9HEXA</name>
<feature type="non-terminal residue" evidence="2">
    <location>
        <position position="126"/>
    </location>
</feature>
<feature type="non-terminal residue" evidence="2">
    <location>
        <position position="1"/>
    </location>
</feature>
<feature type="compositionally biased region" description="Polar residues" evidence="1">
    <location>
        <begin position="100"/>
        <end position="110"/>
    </location>
</feature>
<dbReference type="EMBL" id="CAJVCH010008272">
    <property type="protein sequence ID" value="CAG7662994.1"/>
    <property type="molecule type" value="Genomic_DNA"/>
</dbReference>
<evidence type="ECO:0000313" key="2">
    <source>
        <dbReference type="EMBL" id="CAG7662994.1"/>
    </source>
</evidence>
<reference evidence="2" key="1">
    <citation type="submission" date="2021-06" db="EMBL/GenBank/DDBJ databases">
        <authorList>
            <person name="Hodson N. C."/>
            <person name="Mongue J. A."/>
            <person name="Jaron S. K."/>
        </authorList>
    </citation>
    <scope>NUCLEOTIDE SEQUENCE</scope>
</reference>
<evidence type="ECO:0000256" key="1">
    <source>
        <dbReference type="SAM" id="MobiDB-lite"/>
    </source>
</evidence>
<protein>
    <submittedName>
        <fullName evidence="2">Uncharacterized protein</fullName>
    </submittedName>
</protein>
<keyword evidence="3" id="KW-1185">Reference proteome</keyword>
<gene>
    <name evidence="2" type="ORF">AFUS01_LOCUS1477</name>
</gene>
<dbReference type="AlphaFoldDB" id="A0A8J2NJE0"/>
<sequence>KSPPTEVDSDNTQGNPLPTSFGNRKTSSQQSPVSNRRHPSSSLSTQMPSQQQSAQNLFKKTSKRKTQSKKIPNAQTSTSGESESHGESNSSQASKKSEGKITQNGQQSQPMERPSIAKADSVAIAK</sequence>
<feature type="compositionally biased region" description="Low complexity" evidence="1">
    <location>
        <begin position="75"/>
        <end position="94"/>
    </location>
</feature>
<accession>A0A8J2NJE0</accession>
<evidence type="ECO:0000313" key="3">
    <source>
        <dbReference type="Proteomes" id="UP000708208"/>
    </source>
</evidence>
<comment type="caution">
    <text evidence="2">The sequence shown here is derived from an EMBL/GenBank/DDBJ whole genome shotgun (WGS) entry which is preliminary data.</text>
</comment>
<feature type="compositionally biased region" description="Polar residues" evidence="1">
    <location>
        <begin position="10"/>
        <end position="58"/>
    </location>
</feature>